<organism evidence="2 3">
    <name type="scientific">Peronospora destructor</name>
    <dbReference type="NCBI Taxonomy" id="86335"/>
    <lineage>
        <taxon>Eukaryota</taxon>
        <taxon>Sar</taxon>
        <taxon>Stramenopiles</taxon>
        <taxon>Oomycota</taxon>
        <taxon>Peronosporomycetes</taxon>
        <taxon>Peronosporales</taxon>
        <taxon>Peronosporaceae</taxon>
        <taxon>Peronospora</taxon>
    </lineage>
</organism>
<reference evidence="2" key="1">
    <citation type="submission" date="2022-12" db="EMBL/GenBank/DDBJ databases">
        <authorList>
            <person name="Webb A."/>
        </authorList>
    </citation>
    <scope>NUCLEOTIDE SEQUENCE</scope>
    <source>
        <strain evidence="2">Pd1</strain>
    </source>
</reference>
<sequence length="82" mass="9558">MPFYGRTLVNKRLILPLFLRCWLSRSSWCVYTKRQLQVLQKRERRSSNEEGQLLSIEINATTPGRVPSSLQCVHPSTSTRHT</sequence>
<accession>A0AAV0TK29</accession>
<evidence type="ECO:0008006" key="4">
    <source>
        <dbReference type="Google" id="ProtNLM"/>
    </source>
</evidence>
<keyword evidence="3" id="KW-1185">Reference proteome</keyword>
<proteinExistence type="predicted"/>
<comment type="caution">
    <text evidence="2">The sequence shown here is derived from an EMBL/GenBank/DDBJ whole genome shotgun (WGS) entry which is preliminary data.</text>
</comment>
<evidence type="ECO:0000313" key="2">
    <source>
        <dbReference type="EMBL" id="CAI5721096.1"/>
    </source>
</evidence>
<keyword evidence="1" id="KW-0732">Signal</keyword>
<feature type="signal peptide" evidence="1">
    <location>
        <begin position="1"/>
        <end position="29"/>
    </location>
</feature>
<evidence type="ECO:0000313" key="3">
    <source>
        <dbReference type="Proteomes" id="UP001162029"/>
    </source>
</evidence>
<protein>
    <recommendedName>
        <fullName evidence="4">Secreted protein</fullName>
    </recommendedName>
</protein>
<dbReference type="AlphaFoldDB" id="A0AAV0TK29"/>
<dbReference type="Proteomes" id="UP001162029">
    <property type="component" value="Unassembled WGS sequence"/>
</dbReference>
<name>A0AAV0TK29_9STRA</name>
<gene>
    <name evidence="2" type="ORF">PDE001_LOCUS2386</name>
</gene>
<feature type="chain" id="PRO_5043874847" description="Secreted protein" evidence="1">
    <location>
        <begin position="30"/>
        <end position="82"/>
    </location>
</feature>
<evidence type="ECO:0000256" key="1">
    <source>
        <dbReference type="SAM" id="SignalP"/>
    </source>
</evidence>
<dbReference type="EMBL" id="CANTFM010000399">
    <property type="protein sequence ID" value="CAI5721096.1"/>
    <property type="molecule type" value="Genomic_DNA"/>
</dbReference>